<proteinExistence type="predicted"/>
<feature type="region of interest" description="Disordered" evidence="1">
    <location>
        <begin position="39"/>
        <end position="69"/>
    </location>
</feature>
<dbReference type="RefSeq" id="XP_002850192.1">
    <property type="nucleotide sequence ID" value="XM_002850146.1"/>
</dbReference>
<dbReference type="HOGENOM" id="CLU_1057591_0_0_1"/>
<protein>
    <submittedName>
        <fullName evidence="2">Uncharacterized protein</fullName>
    </submittedName>
</protein>
<feature type="compositionally biased region" description="Basic and acidic residues" evidence="1">
    <location>
        <begin position="48"/>
        <end position="62"/>
    </location>
</feature>
<sequence>MGVDRWDLTGQDGRTMGERRYQAFSLRLLSRSRSLSEIETLKQTSNRDSSERKSTERVEKRIGSPTTPLSLERSHNFAVCGLRLAELRTGDGVAMYGAAKVVSKRRKMKTNQDARTEYGSSRWDCNNACCTKPVYSIHTGEGGALPGIGAIGCIIAQEEKVSDRLLAGDYRRVAASKPLAAGETIDPAYNFVPRCPSTNSIKREQTEGSREVGKSMPNLLKFFSGRINALTESDPSTYGTKKHHIRCRQAQHAAQNSSDPRRI</sequence>
<organism evidence="2 3">
    <name type="scientific">Arthroderma otae (strain ATCC MYA-4605 / CBS 113480)</name>
    <name type="common">Microsporum canis</name>
    <dbReference type="NCBI Taxonomy" id="554155"/>
    <lineage>
        <taxon>Eukaryota</taxon>
        <taxon>Fungi</taxon>
        <taxon>Dikarya</taxon>
        <taxon>Ascomycota</taxon>
        <taxon>Pezizomycotina</taxon>
        <taxon>Eurotiomycetes</taxon>
        <taxon>Eurotiomycetidae</taxon>
        <taxon>Onygenales</taxon>
        <taxon>Arthrodermataceae</taxon>
        <taxon>Microsporum</taxon>
    </lineage>
</organism>
<accession>C5FCG4</accession>
<dbReference type="GeneID" id="9225253"/>
<dbReference type="VEuPathDB" id="FungiDB:MCYG_00296"/>
<evidence type="ECO:0000256" key="1">
    <source>
        <dbReference type="SAM" id="MobiDB-lite"/>
    </source>
</evidence>
<reference evidence="3" key="1">
    <citation type="journal article" date="2012" name="MBio">
        <title>Comparative genome analysis of Trichophyton rubrum and related dermatophytes reveals candidate genes involved in infection.</title>
        <authorList>
            <person name="Martinez D.A."/>
            <person name="Oliver B.G."/>
            <person name="Graeser Y."/>
            <person name="Goldberg J.M."/>
            <person name="Li W."/>
            <person name="Martinez-Rossi N.M."/>
            <person name="Monod M."/>
            <person name="Shelest E."/>
            <person name="Barton R.C."/>
            <person name="Birch E."/>
            <person name="Brakhage A.A."/>
            <person name="Chen Z."/>
            <person name="Gurr S.J."/>
            <person name="Heiman D."/>
            <person name="Heitman J."/>
            <person name="Kosti I."/>
            <person name="Rossi A."/>
            <person name="Saif S."/>
            <person name="Samalova M."/>
            <person name="Saunders C.W."/>
            <person name="Shea T."/>
            <person name="Summerbell R.C."/>
            <person name="Xu J."/>
            <person name="Young S."/>
            <person name="Zeng Q."/>
            <person name="Birren B.W."/>
            <person name="Cuomo C.A."/>
            <person name="White T.C."/>
        </authorList>
    </citation>
    <scope>NUCLEOTIDE SEQUENCE [LARGE SCALE GENOMIC DNA]</scope>
    <source>
        <strain evidence="3">ATCC MYA-4605 / CBS 113480</strain>
    </source>
</reference>
<feature type="compositionally biased region" description="Polar residues" evidence="1">
    <location>
        <begin position="252"/>
        <end position="263"/>
    </location>
</feature>
<dbReference type="Proteomes" id="UP000002035">
    <property type="component" value="Unassembled WGS sequence"/>
</dbReference>
<feature type="region of interest" description="Disordered" evidence="1">
    <location>
        <begin position="233"/>
        <end position="263"/>
    </location>
</feature>
<feature type="compositionally biased region" description="Basic residues" evidence="1">
    <location>
        <begin position="240"/>
        <end position="249"/>
    </location>
</feature>
<evidence type="ECO:0000313" key="2">
    <source>
        <dbReference type="EMBL" id="EEQ27408.1"/>
    </source>
</evidence>
<dbReference type="EMBL" id="DS995701">
    <property type="protein sequence ID" value="EEQ27408.1"/>
    <property type="molecule type" value="Genomic_DNA"/>
</dbReference>
<gene>
    <name evidence="2" type="ORF">MCYG_00296</name>
</gene>
<keyword evidence="3" id="KW-1185">Reference proteome</keyword>
<dbReference type="AlphaFoldDB" id="C5FCG4"/>
<name>C5FCG4_ARTOC</name>
<evidence type="ECO:0000313" key="3">
    <source>
        <dbReference type="Proteomes" id="UP000002035"/>
    </source>
</evidence>